<dbReference type="RefSeq" id="WP_089813701.1">
    <property type="nucleotide sequence ID" value="NZ_FOZK01000001.1"/>
</dbReference>
<dbReference type="Proteomes" id="UP000199062">
    <property type="component" value="Unassembled WGS sequence"/>
</dbReference>
<dbReference type="AlphaFoldDB" id="A0A1I6KD30"/>
<feature type="transmembrane region" description="Helical" evidence="7">
    <location>
        <begin position="169"/>
        <end position="189"/>
    </location>
</feature>
<dbReference type="NCBIfam" id="TIGR00374">
    <property type="entry name" value="flippase-like domain"/>
    <property type="match status" value="1"/>
</dbReference>
<feature type="transmembrane region" description="Helical" evidence="7">
    <location>
        <begin position="139"/>
        <end position="157"/>
    </location>
</feature>
<evidence type="ECO:0008006" key="10">
    <source>
        <dbReference type="Google" id="ProtNLM"/>
    </source>
</evidence>
<dbReference type="GO" id="GO:0005886">
    <property type="term" value="C:plasma membrane"/>
    <property type="evidence" value="ECO:0007669"/>
    <property type="project" value="UniProtKB-SubCell"/>
</dbReference>
<evidence type="ECO:0000313" key="9">
    <source>
        <dbReference type="Proteomes" id="UP000199062"/>
    </source>
</evidence>
<feature type="transmembrane region" description="Helical" evidence="7">
    <location>
        <begin position="236"/>
        <end position="258"/>
    </location>
</feature>
<keyword evidence="5 7" id="KW-1133">Transmembrane helix</keyword>
<evidence type="ECO:0000256" key="7">
    <source>
        <dbReference type="SAM" id="Phobius"/>
    </source>
</evidence>
<keyword evidence="9" id="KW-1185">Reference proteome</keyword>
<proteinExistence type="inferred from homology"/>
<comment type="similarity">
    <text evidence="2">Belongs to the UPF0104 family.</text>
</comment>
<feature type="transmembrane region" description="Helical" evidence="7">
    <location>
        <begin position="53"/>
        <end position="70"/>
    </location>
</feature>
<dbReference type="Pfam" id="PF03706">
    <property type="entry name" value="LPG_synthase_TM"/>
    <property type="match status" value="1"/>
</dbReference>
<keyword evidence="4 7" id="KW-0812">Transmembrane</keyword>
<organism evidence="8 9">
    <name type="scientific">Halomicrobium zhouii</name>
    <dbReference type="NCBI Taxonomy" id="767519"/>
    <lineage>
        <taxon>Archaea</taxon>
        <taxon>Methanobacteriati</taxon>
        <taxon>Methanobacteriota</taxon>
        <taxon>Stenosarchaea group</taxon>
        <taxon>Halobacteria</taxon>
        <taxon>Halobacteriales</taxon>
        <taxon>Haloarculaceae</taxon>
        <taxon>Halomicrobium</taxon>
    </lineage>
</organism>
<dbReference type="InterPro" id="IPR022791">
    <property type="entry name" value="L-PG_synthase/AglD"/>
</dbReference>
<feature type="transmembrane region" description="Helical" evidence="7">
    <location>
        <begin position="324"/>
        <end position="340"/>
    </location>
</feature>
<evidence type="ECO:0000256" key="4">
    <source>
        <dbReference type="ARBA" id="ARBA00022692"/>
    </source>
</evidence>
<feature type="transmembrane region" description="Helical" evidence="7">
    <location>
        <begin position="296"/>
        <end position="318"/>
    </location>
</feature>
<dbReference type="OrthoDB" id="15513at2157"/>
<evidence type="ECO:0000256" key="6">
    <source>
        <dbReference type="ARBA" id="ARBA00023136"/>
    </source>
</evidence>
<sequence length="343" mass="36113">MSDQGGALLDYADRKTVLQISGGFAVAGLVLVLLVDFVGTADVVDGLLGADPGWIALGCLSTLLCLAAWGKSWQIVLAVSGVSVPYRRLLVTYFAATFANYVTPLGQAGGEPFIAYVLSRDTEASYEESLASVVTADTLNLLPFFTFAGVGFATLLWQSSLPASVRPFAGMLAVLAVGLPIFGVVGWRFRRRIGHAVHRLLSPALRRLPVVTPAGVLHRMRELNEAFQRIARDRWALVRALGFAYVGWVFFALPLFAAAEAVGATIPLLLVMFIVPASTLAGLAPSPGGSGAVSGLLVVLILALTTVSSGSTATTVALLYRVESYVFALVVGGAAAVYVLKRN</sequence>
<evidence type="ECO:0000256" key="5">
    <source>
        <dbReference type="ARBA" id="ARBA00022989"/>
    </source>
</evidence>
<dbReference type="PANTHER" id="PTHR39087:SF2">
    <property type="entry name" value="UPF0104 MEMBRANE PROTEIN MJ1595"/>
    <property type="match status" value="1"/>
</dbReference>
<dbReference type="EMBL" id="FOZK01000001">
    <property type="protein sequence ID" value="SFR89132.1"/>
    <property type="molecule type" value="Genomic_DNA"/>
</dbReference>
<evidence type="ECO:0000256" key="2">
    <source>
        <dbReference type="ARBA" id="ARBA00011061"/>
    </source>
</evidence>
<dbReference type="PANTHER" id="PTHR39087">
    <property type="entry name" value="UPF0104 MEMBRANE PROTEIN MJ1595"/>
    <property type="match status" value="1"/>
</dbReference>
<comment type="subcellular location">
    <subcellularLocation>
        <location evidence="1">Cell membrane</location>
        <topology evidence="1">Multi-pass membrane protein</topology>
    </subcellularLocation>
</comment>
<feature type="transmembrane region" description="Helical" evidence="7">
    <location>
        <begin position="264"/>
        <end position="284"/>
    </location>
</feature>
<evidence type="ECO:0000256" key="3">
    <source>
        <dbReference type="ARBA" id="ARBA00022475"/>
    </source>
</evidence>
<protein>
    <recommendedName>
        <fullName evidence="10">Lysylphosphatidylglycerol synthase TM region</fullName>
    </recommendedName>
</protein>
<reference evidence="8 9" key="1">
    <citation type="submission" date="2016-10" db="EMBL/GenBank/DDBJ databases">
        <authorList>
            <person name="de Groot N.N."/>
        </authorList>
    </citation>
    <scope>NUCLEOTIDE SEQUENCE [LARGE SCALE GENOMIC DNA]</scope>
    <source>
        <strain evidence="8 9">CGMCC 1.10457</strain>
    </source>
</reference>
<gene>
    <name evidence="8" type="ORF">SAMN05216559_0582</name>
</gene>
<evidence type="ECO:0000256" key="1">
    <source>
        <dbReference type="ARBA" id="ARBA00004651"/>
    </source>
</evidence>
<feature type="transmembrane region" description="Helical" evidence="7">
    <location>
        <begin position="20"/>
        <end position="41"/>
    </location>
</feature>
<name>A0A1I6KD30_9EURY</name>
<keyword evidence="6 7" id="KW-0472">Membrane</keyword>
<evidence type="ECO:0000313" key="8">
    <source>
        <dbReference type="EMBL" id="SFR89132.1"/>
    </source>
</evidence>
<keyword evidence="3" id="KW-1003">Cell membrane</keyword>
<dbReference type="STRING" id="767519.SAMN05216559_0582"/>
<accession>A0A1I6KD30</accession>